<dbReference type="OrthoDB" id="2377207at2"/>
<proteinExistence type="predicted"/>
<accession>A0A9E6ZRX1</accession>
<dbReference type="RefSeq" id="WP_021296650.1">
    <property type="nucleotide sequence ID" value="NZ_AURB01000132.1"/>
</dbReference>
<gene>
    <name evidence="1" type="ORF">K1I37_01850</name>
</gene>
<sequence length="154" mass="16823">MQQRKRWWNIVCGVVLACGLAALGPVWSASSAEADGQPAAIGHEATELTQYLVLTATGQTWFGKPIYQVRNRSGSTLSHVVLKSLSGESLPVLYVGQSAPRAWPKRSSQILSAPFTLQVGQSMWFVGPKNPPAQFELLWQASGDRPRFDIIQTS</sequence>
<dbReference type="KEGG" id="aaco:K1I37_01850"/>
<dbReference type="EMBL" id="CP080467">
    <property type="protein sequence ID" value="UNO49325.1"/>
    <property type="molecule type" value="Genomic_DNA"/>
</dbReference>
<evidence type="ECO:0000313" key="2">
    <source>
        <dbReference type="Proteomes" id="UP000829401"/>
    </source>
</evidence>
<keyword evidence="2" id="KW-1185">Reference proteome</keyword>
<dbReference type="AlphaFoldDB" id="T0BZV6"/>
<dbReference type="STRING" id="1356854.N007_07930"/>
<dbReference type="PROSITE" id="PS51257">
    <property type="entry name" value="PROKAR_LIPOPROTEIN"/>
    <property type="match status" value="1"/>
</dbReference>
<name>T0BZV6_ALIAG</name>
<reference evidence="2" key="1">
    <citation type="journal article" date="2022" name="G3 (Bethesda)">
        <title>Unveiling the complete genome sequence of Alicyclobacillus acidoterrestris DSM 3922T, a taint-producing strain.</title>
        <authorList>
            <person name="Leonardo I.C."/>
            <person name="Barreto Crespo M.T."/>
            <person name="Gaspar F.B."/>
        </authorList>
    </citation>
    <scope>NUCLEOTIDE SEQUENCE [LARGE SCALE GENOMIC DNA]</scope>
    <source>
        <strain evidence="2">DSM 3922</strain>
    </source>
</reference>
<organism evidence="1 2">
    <name type="scientific">Alicyclobacillus acidoterrestris (strain ATCC 49025 / DSM 3922 / CIP 106132 / NCIMB 13137 / GD3B)</name>
    <dbReference type="NCBI Taxonomy" id="1356854"/>
    <lineage>
        <taxon>Bacteria</taxon>
        <taxon>Bacillati</taxon>
        <taxon>Bacillota</taxon>
        <taxon>Bacilli</taxon>
        <taxon>Bacillales</taxon>
        <taxon>Alicyclobacillaceae</taxon>
        <taxon>Alicyclobacillus</taxon>
    </lineage>
</organism>
<evidence type="ECO:0000313" key="1">
    <source>
        <dbReference type="EMBL" id="UNO49325.1"/>
    </source>
</evidence>
<protein>
    <submittedName>
        <fullName evidence="1">Uncharacterized protein</fullName>
    </submittedName>
</protein>
<dbReference type="Proteomes" id="UP000829401">
    <property type="component" value="Chromosome"/>
</dbReference>
<accession>T0BZV6</accession>